<reference evidence="1 2" key="1">
    <citation type="submission" date="2016-04" db="EMBL/GenBank/DDBJ databases">
        <title>Complete genome sequence of Bacillus oceanisediminis strain 2691.</title>
        <authorList>
            <person name="Jeong H."/>
            <person name="Kim H.J."/>
            <person name="Lee D.-W."/>
        </authorList>
    </citation>
    <scope>NUCLEOTIDE SEQUENCE [LARGE SCALE GENOMIC DNA]</scope>
    <source>
        <strain evidence="1 2">2691</strain>
    </source>
</reference>
<dbReference type="Proteomes" id="UP000077856">
    <property type="component" value="Chromosome"/>
</dbReference>
<evidence type="ECO:0000313" key="1">
    <source>
        <dbReference type="EMBL" id="AND39523.1"/>
    </source>
</evidence>
<dbReference type="RefSeq" id="WP_019381833.1">
    <property type="nucleotide sequence ID" value="NZ_CP015506.1"/>
</dbReference>
<protein>
    <submittedName>
        <fullName evidence="1">Uncharacterized protein</fullName>
    </submittedName>
</protein>
<dbReference type="STRING" id="1196031.A361_10390"/>
<accession>A0A160MAL0</accession>
<sequence length="65" mass="7919">MKPDILDNFDEAEPEDILTEIRQLCYTVKHNPNFRFTDDQKELSNWVEQIIRGEKPNLDFYRKNF</sequence>
<organism evidence="1 2">
    <name type="scientific">Cytobacillus oceanisediminis 2691</name>
    <dbReference type="NCBI Taxonomy" id="1196031"/>
    <lineage>
        <taxon>Bacteria</taxon>
        <taxon>Bacillati</taxon>
        <taxon>Bacillota</taxon>
        <taxon>Bacilli</taxon>
        <taxon>Bacillales</taxon>
        <taxon>Bacillaceae</taxon>
        <taxon>Cytobacillus</taxon>
    </lineage>
</organism>
<dbReference type="AlphaFoldDB" id="A0A160MAL0"/>
<dbReference type="EMBL" id="CP015506">
    <property type="protein sequence ID" value="AND39523.1"/>
    <property type="molecule type" value="Genomic_DNA"/>
</dbReference>
<gene>
    <name evidence="1" type="ORF">A361_10390</name>
</gene>
<evidence type="ECO:0000313" key="2">
    <source>
        <dbReference type="Proteomes" id="UP000077856"/>
    </source>
</evidence>
<proteinExistence type="predicted"/>
<name>A0A160MAL0_9BACI</name>
<dbReference type="KEGG" id="bon:A361_10390"/>